<dbReference type="EMBL" id="LAZR01001025">
    <property type="protein sequence ID" value="KKN52288.1"/>
    <property type="molecule type" value="Genomic_DNA"/>
</dbReference>
<dbReference type="Gene3D" id="1.10.150.20">
    <property type="entry name" value="5' to 3' exonuclease, C-terminal subdomain"/>
    <property type="match status" value="1"/>
</dbReference>
<gene>
    <name evidence="2" type="ORF">LCGC14_0613830</name>
</gene>
<dbReference type="AlphaFoldDB" id="A0A0F9UFB8"/>
<dbReference type="Gene3D" id="3.40.50.10130">
    <property type="match status" value="1"/>
</dbReference>
<dbReference type="InterPro" id="IPR011335">
    <property type="entry name" value="Restrct_endonuc-II-like"/>
</dbReference>
<dbReference type="GO" id="GO:0004518">
    <property type="term" value="F:nuclease activity"/>
    <property type="evidence" value="ECO:0007669"/>
    <property type="project" value="InterPro"/>
</dbReference>
<evidence type="ECO:0000313" key="2">
    <source>
        <dbReference type="EMBL" id="KKN52288.1"/>
    </source>
</evidence>
<dbReference type="SUPFAM" id="SSF52980">
    <property type="entry name" value="Restriction endonuclease-like"/>
    <property type="match status" value="1"/>
</dbReference>
<name>A0A0F9UFB8_9ZZZZ</name>
<dbReference type="InterPro" id="IPR006166">
    <property type="entry name" value="ERCC4_domain"/>
</dbReference>
<proteinExistence type="predicted"/>
<accession>A0A0F9UFB8</accession>
<reference evidence="2" key="1">
    <citation type="journal article" date="2015" name="Nature">
        <title>Complex archaea that bridge the gap between prokaryotes and eukaryotes.</title>
        <authorList>
            <person name="Spang A."/>
            <person name="Saw J.H."/>
            <person name="Jorgensen S.L."/>
            <person name="Zaremba-Niedzwiedzka K."/>
            <person name="Martijn J."/>
            <person name="Lind A.E."/>
            <person name="van Eijk R."/>
            <person name="Schleper C."/>
            <person name="Guy L."/>
            <person name="Ettema T.J."/>
        </authorList>
    </citation>
    <scope>NUCLEOTIDE SEQUENCE</scope>
</reference>
<dbReference type="Pfam" id="PF02732">
    <property type="entry name" value="ERCC4"/>
    <property type="match status" value="1"/>
</dbReference>
<dbReference type="SUPFAM" id="SSF47781">
    <property type="entry name" value="RuvA domain 2-like"/>
    <property type="match status" value="1"/>
</dbReference>
<organism evidence="2">
    <name type="scientific">marine sediment metagenome</name>
    <dbReference type="NCBI Taxonomy" id="412755"/>
    <lineage>
        <taxon>unclassified sequences</taxon>
        <taxon>metagenomes</taxon>
        <taxon>ecological metagenomes</taxon>
    </lineage>
</organism>
<evidence type="ECO:0000259" key="1">
    <source>
        <dbReference type="Pfam" id="PF02732"/>
    </source>
</evidence>
<dbReference type="InterPro" id="IPR010994">
    <property type="entry name" value="RuvA_2-like"/>
</dbReference>
<protein>
    <recommendedName>
        <fullName evidence="1">ERCC4 domain-containing protein</fullName>
    </recommendedName>
</protein>
<dbReference type="GO" id="GO:0006259">
    <property type="term" value="P:DNA metabolic process"/>
    <property type="evidence" value="ECO:0007669"/>
    <property type="project" value="UniProtKB-ARBA"/>
</dbReference>
<feature type="domain" description="ERCC4" evidence="1">
    <location>
        <begin position="40"/>
        <end position="149"/>
    </location>
</feature>
<sequence length="242" mass="27361">MISIDNRVGSKELEPIVTAPCKLVTLQFADAAFMGNGPDGPTTIGVERKTLGDMISSIDSGRLAGHQLVGLCNSYEQVYLLLEGKWEEDLHTGLLMHFKHSRWFPFTLGTRQFMGSYLTGFLNTIAAKCGVKIWYSPDLGHSGRWLTQLYRWWQKDWDKHKGLNAFHVTTPPQAMMHKPSVTHKMIKELSGVGWGKSVKLLEKFPTMFKLLCAKKEELMEVEGIGKTLADSIWNELLYGRTK</sequence>
<comment type="caution">
    <text evidence="2">The sequence shown here is derived from an EMBL/GenBank/DDBJ whole genome shotgun (WGS) entry which is preliminary data.</text>
</comment>
<dbReference type="GO" id="GO:0003677">
    <property type="term" value="F:DNA binding"/>
    <property type="evidence" value="ECO:0007669"/>
    <property type="project" value="InterPro"/>
</dbReference>